<feature type="region of interest" description="Disordered" evidence="1">
    <location>
        <begin position="87"/>
        <end position="110"/>
    </location>
</feature>
<feature type="compositionally biased region" description="Basic residues" evidence="1">
    <location>
        <begin position="18"/>
        <end position="30"/>
    </location>
</feature>
<evidence type="ECO:0000313" key="3">
    <source>
        <dbReference type="Proteomes" id="UP000054498"/>
    </source>
</evidence>
<dbReference type="PANTHER" id="PTHR36769:SF1">
    <property type="entry name" value="2,3-BISPHOSPHOGLYCERATE-DEPENDENT PHOSPHOGLYCERATE MUTASE"/>
    <property type="match status" value="1"/>
</dbReference>
<name>A0A0D2JNJ4_9CHLO</name>
<keyword evidence="3" id="KW-1185">Reference proteome</keyword>
<feature type="region of interest" description="Disordered" evidence="1">
    <location>
        <begin position="1"/>
        <end position="38"/>
    </location>
</feature>
<proteinExistence type="predicted"/>
<reference evidence="2 3" key="1">
    <citation type="journal article" date="2013" name="BMC Genomics">
        <title>Reconstruction of the lipid metabolism for the microalga Monoraphidium neglectum from its genome sequence reveals characteristics suitable for biofuel production.</title>
        <authorList>
            <person name="Bogen C."/>
            <person name="Al-Dilaimi A."/>
            <person name="Albersmeier A."/>
            <person name="Wichmann J."/>
            <person name="Grundmann M."/>
            <person name="Rupp O."/>
            <person name="Lauersen K.J."/>
            <person name="Blifernez-Klassen O."/>
            <person name="Kalinowski J."/>
            <person name="Goesmann A."/>
            <person name="Mussgnug J.H."/>
            <person name="Kruse O."/>
        </authorList>
    </citation>
    <scope>NUCLEOTIDE SEQUENCE [LARGE SCALE GENOMIC DNA]</scope>
    <source>
        <strain evidence="2 3">SAG 48.87</strain>
    </source>
</reference>
<evidence type="ECO:0000313" key="2">
    <source>
        <dbReference type="EMBL" id="KIZ00713.1"/>
    </source>
</evidence>
<sequence>MPQKPLLKANKKLEKKQAANRHGKTPKTKKGSLAIKPKRAALQGDYKDQQELSKMINKKNESNFAAKAEQAGGQMKMVKAPPPVLAPADAKKRAKEAKETKRAGAAAMQD</sequence>
<dbReference type="PANTHER" id="PTHR36769">
    <property type="entry name" value="2,3-BISPHOSPHOGLYCERATE-DEPENDENT PHOSPHOGLYCERATE MUTASE"/>
    <property type="match status" value="1"/>
</dbReference>
<protein>
    <submittedName>
        <fullName evidence="2">Uncharacterized protein</fullName>
    </submittedName>
</protein>
<dbReference type="EMBL" id="KK101484">
    <property type="protein sequence ID" value="KIZ00713.1"/>
    <property type="molecule type" value="Genomic_DNA"/>
</dbReference>
<gene>
    <name evidence="2" type="ORF">MNEG_7249</name>
</gene>
<dbReference type="Pfam" id="PF09495">
    <property type="entry name" value="DUF2462"/>
    <property type="match status" value="1"/>
</dbReference>
<dbReference type="OrthoDB" id="511222at2759"/>
<evidence type="ECO:0000256" key="1">
    <source>
        <dbReference type="SAM" id="MobiDB-lite"/>
    </source>
</evidence>
<dbReference type="KEGG" id="mng:MNEG_7249"/>
<dbReference type="InterPro" id="IPR019034">
    <property type="entry name" value="UPF0390"/>
</dbReference>
<organism evidence="2 3">
    <name type="scientific">Monoraphidium neglectum</name>
    <dbReference type="NCBI Taxonomy" id="145388"/>
    <lineage>
        <taxon>Eukaryota</taxon>
        <taxon>Viridiplantae</taxon>
        <taxon>Chlorophyta</taxon>
        <taxon>core chlorophytes</taxon>
        <taxon>Chlorophyceae</taxon>
        <taxon>CS clade</taxon>
        <taxon>Sphaeropleales</taxon>
        <taxon>Selenastraceae</taxon>
        <taxon>Monoraphidium</taxon>
    </lineage>
</organism>
<dbReference type="Proteomes" id="UP000054498">
    <property type="component" value="Unassembled WGS sequence"/>
</dbReference>
<dbReference type="AlphaFoldDB" id="A0A0D2JNJ4"/>
<accession>A0A0D2JNJ4</accession>
<dbReference type="GeneID" id="25740125"/>
<dbReference type="RefSeq" id="XP_013899732.1">
    <property type="nucleotide sequence ID" value="XM_014044278.1"/>
</dbReference>